<protein>
    <submittedName>
        <fullName evidence="2">Uncharacterized protein</fullName>
    </submittedName>
</protein>
<keyword evidence="3" id="KW-1185">Reference proteome</keyword>
<dbReference type="EMBL" id="JBBXMP010000354">
    <property type="protein sequence ID" value="KAL0058179.1"/>
    <property type="molecule type" value="Genomic_DNA"/>
</dbReference>
<proteinExistence type="predicted"/>
<evidence type="ECO:0000313" key="3">
    <source>
        <dbReference type="Proteomes" id="UP001437256"/>
    </source>
</evidence>
<gene>
    <name evidence="2" type="ORF">AAF712_015156</name>
</gene>
<comment type="caution">
    <text evidence="2">The sequence shown here is derived from an EMBL/GenBank/DDBJ whole genome shotgun (WGS) entry which is preliminary data.</text>
</comment>
<dbReference type="PANTHER" id="PTHR31912">
    <property type="entry name" value="IP13529P"/>
    <property type="match status" value="1"/>
</dbReference>
<feature type="region of interest" description="Disordered" evidence="1">
    <location>
        <begin position="1"/>
        <end position="25"/>
    </location>
</feature>
<dbReference type="PANTHER" id="PTHR31912:SF34">
    <property type="entry name" value="NOTOCHORD-RELATED PROTEIN"/>
    <property type="match status" value="1"/>
</dbReference>
<reference evidence="2 3" key="1">
    <citation type="submission" date="2024-05" db="EMBL/GenBank/DDBJ databases">
        <title>A draft genome resource for the thread blight pathogen Marasmius tenuissimus strain MS-2.</title>
        <authorList>
            <person name="Yulfo-Soto G.E."/>
            <person name="Baruah I.K."/>
            <person name="Amoako-Attah I."/>
            <person name="Bukari Y."/>
            <person name="Meinhardt L.W."/>
            <person name="Bailey B.A."/>
            <person name="Cohen S.P."/>
        </authorList>
    </citation>
    <scope>NUCLEOTIDE SEQUENCE [LARGE SCALE GENOMIC DNA]</scope>
    <source>
        <strain evidence="2 3">MS-2</strain>
    </source>
</reference>
<evidence type="ECO:0000313" key="2">
    <source>
        <dbReference type="EMBL" id="KAL0058179.1"/>
    </source>
</evidence>
<feature type="compositionally biased region" description="Basic and acidic residues" evidence="1">
    <location>
        <begin position="975"/>
        <end position="991"/>
    </location>
</feature>
<organism evidence="2 3">
    <name type="scientific">Marasmius tenuissimus</name>
    <dbReference type="NCBI Taxonomy" id="585030"/>
    <lineage>
        <taxon>Eukaryota</taxon>
        <taxon>Fungi</taxon>
        <taxon>Dikarya</taxon>
        <taxon>Basidiomycota</taxon>
        <taxon>Agaricomycotina</taxon>
        <taxon>Agaricomycetes</taxon>
        <taxon>Agaricomycetidae</taxon>
        <taxon>Agaricales</taxon>
        <taxon>Marasmiineae</taxon>
        <taxon>Marasmiaceae</taxon>
        <taxon>Marasmius</taxon>
    </lineage>
</organism>
<sequence length="991" mass="111913">MKMRLLAASATTEKPPSPTRERPTGATTLAVRLILLVSNQITRDDSELKNKTRTIQSQFDSMSTEELNNLYPVEPDDTEAAKIIQDTIDLGLECEYDAILEEEVYASDELNIDPVNELEHELRSMGKSSPHRFHTTELIDDDEAFSRTIHGVGSDKNWYPYPSATACYLDLLDNIPRLRFSDAQLKMVLWLLKKTGVQLNERCGVRVGEYKSDLGNIFSSLSLEDLASRDFSNPMVAPHIVLYPEDVGEGPISEMWQVPGGRWTEFPQDMLPPSILNGTRRFYIHEIAELEDGAWVIPQLWFTAAGQVYAKSYPVQRHLQGSQTVVSVGHESIWVLVASLKLIHEELVTRHSICFDGKAMFSLFHPSMHSLDVRAESGWVYQTSLPTTLSNPRKHRILDTMASQNVTTASQEEMDTSVNRFGATPTFTRQIQLASYGNKDALEKLQTATAVKDKISMHWIEILLQEYDKKADEDPERPPQEISEELLQWLGTQTSRPYNPLLDVPYVSQDTLVEILHTILLGVEKYGWQNLYCNWTDSAMAMFGIRLQGSNIRALTIPPIRAQYMIQYRKGLIGKHFKTLLQLSTFHIHGIVEESQFMLIRANRHVDEYLADLTILIDNVLDAFAEIESSRILSKIKLHMLVHLPAQIRRRGPAVRFSTEIDESFNAVFRLCSVLSNHQAASRDISKQLVGLDRMKHLMTGGYWQNEDGQWVSAGSDVKSILKSSPIIQTHLGWAPPPSWTPGLMRAAPTLKNSAGKRTRERHSFLFSETGLLGCRNSPYFSTITPDSAWVAGTKVSANSGDTCEVGSWVVCSYQVKDHAGHESVESALGQVTAMFLPETFGSSGEGFVKIKEYRMAASLHFKLRMPVLHEVEGSGGLMIPSKRQERQMSTATVKVMTHKYTGRNSFFVVNTHAIHNARLLRRFLPRNLTAPTHLFPHRLEHLNKIAETLVVTQAERQKEITNKANTTRARNKQKKAEAEKRSVLWHEAVS</sequence>
<evidence type="ECO:0000256" key="1">
    <source>
        <dbReference type="SAM" id="MobiDB-lite"/>
    </source>
</evidence>
<name>A0ABR2ZB13_9AGAR</name>
<dbReference type="Proteomes" id="UP001437256">
    <property type="component" value="Unassembled WGS sequence"/>
</dbReference>
<accession>A0ABR2ZB13</accession>
<feature type="region of interest" description="Disordered" evidence="1">
    <location>
        <begin position="965"/>
        <end position="991"/>
    </location>
</feature>